<keyword evidence="1" id="KW-0732">Signal</keyword>
<sequence>MKRFIILSLTACLLLVANKAWACAGGDYGHYAEVFNIYSHTYTYDNSERLMQYWINYTGDRTPLSGKWKEERYYPLSYFFEKDCARLFAAAKKKHDEEMLLYLRQTIKYNKICDDMQNRWDYPSAEELAQRRKTLLGIQRAAKAYRGERLKAQFSLLYMRANLLLKQYQANQEYWVLVASKYPASVFKDMMHSLYANAILNLGQWRKACDIYAKQGDWESVEWAMRNYRNPAGIRRIYKEDPNSPTLAYLLQYYVNGGYGWEYSYNRYNEDSNDFYANLRETEEFAQFIETEVLTNRNVSDKAMWKAAEAVLYFYAKKFDVAYKCAQEALKLNGSKRSRHSARCVAFLTSTRSRSLDEAYSTYLVGEIQWLIARAIEKESNNYYAGDASYYQTVLDHVMYNYLIPRYEVEGTTNERLALMALLDGAYNIRGTEEDSELPNIPYSLDYVSALDSVSASQLVAYYEYLNSNVTDPLQRLALIKANKNAEYFNELIGTAYLREGEFAAAIPYLEKVSVAFINKRGYSSEARGTDFTLDRWFTRRPYPKEADTKAPLTENPKLKYCRDMVQLQSRYRLARNKEIQAQLAYTLASRYFQASIYGDCWYLTRDYLSRSDSVRTYEMDFVSETITYLRQSQESKKGDLKLKSLFALAHVVYAPPTAFVMLDHGSWFEGLDDYGPVLVLYKELAEYVKTLKKQPDYITQCDILQEFISTKMN</sequence>
<accession>A0A069QH02</accession>
<dbReference type="PATRIC" id="fig|1122985.7.peg.1911"/>
<comment type="caution">
    <text evidence="2">The sequence shown here is derived from an EMBL/GenBank/DDBJ whole genome shotgun (WGS) entry which is preliminary data.</text>
</comment>
<proteinExistence type="predicted"/>
<evidence type="ECO:0000256" key="1">
    <source>
        <dbReference type="SAM" id="SignalP"/>
    </source>
</evidence>
<name>A0A069QH02_HOYLO</name>
<dbReference type="HOGENOM" id="CLU_365954_0_0_10"/>
<feature type="chain" id="PRO_5001665295" evidence="1">
    <location>
        <begin position="23"/>
        <end position="714"/>
    </location>
</feature>
<evidence type="ECO:0000313" key="2">
    <source>
        <dbReference type="EMBL" id="KDR52060.1"/>
    </source>
</evidence>
<evidence type="ECO:0000313" key="3">
    <source>
        <dbReference type="Proteomes" id="UP000027442"/>
    </source>
</evidence>
<dbReference type="RefSeq" id="WP_018967668.1">
    <property type="nucleotide sequence ID" value="NZ_KB899216.1"/>
</dbReference>
<organism evidence="2 3">
    <name type="scientific">Hoylesella loescheii DSM 19665 = JCM 12249 = ATCC 15930</name>
    <dbReference type="NCBI Taxonomy" id="1122985"/>
    <lineage>
        <taxon>Bacteria</taxon>
        <taxon>Pseudomonadati</taxon>
        <taxon>Bacteroidota</taxon>
        <taxon>Bacteroidia</taxon>
        <taxon>Bacteroidales</taxon>
        <taxon>Prevotellaceae</taxon>
        <taxon>Hoylesella</taxon>
    </lineage>
</organism>
<reference evidence="2 3" key="1">
    <citation type="submission" date="2013-08" db="EMBL/GenBank/DDBJ databases">
        <authorList>
            <person name="Weinstock G."/>
            <person name="Sodergren E."/>
            <person name="Wylie T."/>
            <person name="Fulton L."/>
            <person name="Fulton R."/>
            <person name="Fronick C."/>
            <person name="O'Laughlin M."/>
            <person name="Godfrey J."/>
            <person name="Miner T."/>
            <person name="Herter B."/>
            <person name="Appelbaum E."/>
            <person name="Cordes M."/>
            <person name="Lek S."/>
            <person name="Wollam A."/>
            <person name="Pepin K.H."/>
            <person name="Palsikar V.B."/>
            <person name="Mitreva M."/>
            <person name="Wilson R.K."/>
        </authorList>
    </citation>
    <scope>NUCLEOTIDE SEQUENCE [LARGE SCALE GENOMIC DNA]</scope>
    <source>
        <strain evidence="2 3">ATCC 15930</strain>
    </source>
</reference>
<dbReference type="Proteomes" id="UP000027442">
    <property type="component" value="Unassembled WGS sequence"/>
</dbReference>
<keyword evidence="3" id="KW-1185">Reference proteome</keyword>
<feature type="signal peptide" evidence="1">
    <location>
        <begin position="1"/>
        <end position="22"/>
    </location>
</feature>
<dbReference type="eggNOG" id="ENOG502Z7P2">
    <property type="taxonomic scope" value="Bacteria"/>
</dbReference>
<protein>
    <submittedName>
        <fullName evidence="2">Tetratricopeptide repeat protein</fullName>
    </submittedName>
</protein>
<dbReference type="EMBL" id="JNGW01000078">
    <property type="protein sequence ID" value="KDR52060.1"/>
    <property type="molecule type" value="Genomic_DNA"/>
</dbReference>
<dbReference type="AlphaFoldDB" id="A0A069QH02"/>
<gene>
    <name evidence="2" type="ORF">HMPREF1991_01835</name>
</gene>